<gene>
    <name evidence="1" type="ORF">ACFQQG_12055</name>
</gene>
<evidence type="ECO:0000313" key="2">
    <source>
        <dbReference type="Proteomes" id="UP001596445"/>
    </source>
</evidence>
<dbReference type="GeneID" id="76630816"/>
<protein>
    <submittedName>
        <fullName evidence="1">Uncharacterized protein</fullName>
    </submittedName>
</protein>
<dbReference type="Proteomes" id="UP001596445">
    <property type="component" value="Unassembled WGS sequence"/>
</dbReference>
<reference evidence="1 2" key="1">
    <citation type="journal article" date="2019" name="Int. J. Syst. Evol. Microbiol.">
        <title>The Global Catalogue of Microorganisms (GCM) 10K type strain sequencing project: providing services to taxonomists for standard genome sequencing and annotation.</title>
        <authorList>
            <consortium name="The Broad Institute Genomics Platform"/>
            <consortium name="The Broad Institute Genome Sequencing Center for Infectious Disease"/>
            <person name="Wu L."/>
            <person name="Ma J."/>
        </authorList>
    </citation>
    <scope>NUCLEOTIDE SEQUENCE [LARGE SCALE GENOMIC DNA]</scope>
    <source>
        <strain evidence="1 2">JCM 30072</strain>
    </source>
</reference>
<comment type="caution">
    <text evidence="1">The sequence shown here is derived from an EMBL/GenBank/DDBJ whole genome shotgun (WGS) entry which is preliminary data.</text>
</comment>
<evidence type="ECO:0000313" key="1">
    <source>
        <dbReference type="EMBL" id="MFC7058780.1"/>
    </source>
</evidence>
<proteinExistence type="predicted"/>
<dbReference type="RefSeq" id="WP_267161508.1">
    <property type="nucleotide sequence ID" value="NZ_CP112972.1"/>
</dbReference>
<name>A0ABD5W0H2_9EURY</name>
<dbReference type="EMBL" id="JBHSZI010000001">
    <property type="protein sequence ID" value="MFC7058780.1"/>
    <property type="molecule type" value="Genomic_DNA"/>
</dbReference>
<organism evidence="1 2">
    <name type="scientific">Halovenus salina</name>
    <dbReference type="NCBI Taxonomy" id="1510225"/>
    <lineage>
        <taxon>Archaea</taxon>
        <taxon>Methanobacteriati</taxon>
        <taxon>Methanobacteriota</taxon>
        <taxon>Stenosarchaea group</taxon>
        <taxon>Halobacteria</taxon>
        <taxon>Halobacteriales</taxon>
        <taxon>Haloarculaceae</taxon>
        <taxon>Halovenus</taxon>
    </lineage>
</organism>
<keyword evidence="2" id="KW-1185">Reference proteome</keyword>
<sequence length="112" mass="12099">MEVVVDATDACGERARILNLPSEASRFGFDGFADENLAAGDDSIISKGTSGSTWEVGVLHVENKNTFEAGESFEFRIASTECGLNDGDKIDVDLVHTTTNSVMVTQELRVRN</sequence>
<dbReference type="AlphaFoldDB" id="A0ABD5W0H2"/>
<accession>A0ABD5W0H2</accession>